<organism evidence="5 6">
    <name type="scientific">Candidatus Salinicoccus stercoripullorum</name>
    <dbReference type="NCBI Taxonomy" id="2838756"/>
    <lineage>
        <taxon>Bacteria</taxon>
        <taxon>Bacillati</taxon>
        <taxon>Bacillota</taxon>
        <taxon>Bacilli</taxon>
        <taxon>Bacillales</taxon>
        <taxon>Staphylococcaceae</taxon>
        <taxon>Salinicoccus</taxon>
    </lineage>
</organism>
<evidence type="ECO:0000256" key="2">
    <source>
        <dbReference type="ARBA" id="ARBA00023125"/>
    </source>
</evidence>
<evidence type="ECO:0000259" key="4">
    <source>
        <dbReference type="PROSITE" id="PS51071"/>
    </source>
</evidence>
<reference evidence="5" key="2">
    <citation type="submission" date="2021-04" db="EMBL/GenBank/DDBJ databases">
        <authorList>
            <person name="Gilroy R."/>
        </authorList>
    </citation>
    <scope>NUCLEOTIDE SEQUENCE</scope>
    <source>
        <strain evidence="5">ChiHjej13B12-752</strain>
    </source>
</reference>
<dbReference type="InterPro" id="IPR036388">
    <property type="entry name" value="WH-like_DNA-bd_sf"/>
</dbReference>
<dbReference type="SUPFAM" id="SSF53697">
    <property type="entry name" value="SIS domain"/>
    <property type="match status" value="1"/>
</dbReference>
<evidence type="ECO:0000313" key="6">
    <source>
        <dbReference type="Proteomes" id="UP000823989"/>
    </source>
</evidence>
<dbReference type="GO" id="GO:0003700">
    <property type="term" value="F:DNA-binding transcription factor activity"/>
    <property type="evidence" value="ECO:0007669"/>
    <property type="project" value="InterPro"/>
</dbReference>
<evidence type="ECO:0000256" key="3">
    <source>
        <dbReference type="ARBA" id="ARBA00023163"/>
    </source>
</evidence>
<keyword evidence="3" id="KW-0804">Transcription</keyword>
<protein>
    <submittedName>
        <fullName evidence="5">MurR/RpiR family transcriptional regulator</fullName>
    </submittedName>
</protein>
<reference evidence="5" key="1">
    <citation type="journal article" date="2021" name="PeerJ">
        <title>Extensive microbial diversity within the chicken gut microbiome revealed by metagenomics and culture.</title>
        <authorList>
            <person name="Gilroy R."/>
            <person name="Ravi A."/>
            <person name="Getino M."/>
            <person name="Pursley I."/>
            <person name="Horton D.L."/>
            <person name="Alikhan N.F."/>
            <person name="Baker D."/>
            <person name="Gharbi K."/>
            <person name="Hall N."/>
            <person name="Watson M."/>
            <person name="Adriaenssens E.M."/>
            <person name="Foster-Nyarko E."/>
            <person name="Jarju S."/>
            <person name="Secka A."/>
            <person name="Antonio M."/>
            <person name="Oren A."/>
            <person name="Chaudhuri R.R."/>
            <person name="La Ragione R."/>
            <person name="Hildebrand F."/>
            <person name="Pallen M.J."/>
        </authorList>
    </citation>
    <scope>NUCLEOTIDE SEQUENCE</scope>
    <source>
        <strain evidence="5">ChiHjej13B12-752</strain>
    </source>
</reference>
<accession>A0A9D1QF40</accession>
<dbReference type="InterPro" id="IPR000281">
    <property type="entry name" value="HTH_RpiR"/>
</dbReference>
<dbReference type="PANTHER" id="PTHR30514">
    <property type="entry name" value="GLUCOKINASE"/>
    <property type="match status" value="1"/>
</dbReference>
<dbReference type="Gene3D" id="3.40.50.10490">
    <property type="entry name" value="Glucose-6-phosphate isomerase like protein, domain 1"/>
    <property type="match status" value="1"/>
</dbReference>
<dbReference type="GO" id="GO:0003677">
    <property type="term" value="F:DNA binding"/>
    <property type="evidence" value="ECO:0007669"/>
    <property type="project" value="UniProtKB-KW"/>
</dbReference>
<keyword evidence="1" id="KW-0805">Transcription regulation</keyword>
<dbReference type="GO" id="GO:0097367">
    <property type="term" value="F:carbohydrate derivative binding"/>
    <property type="evidence" value="ECO:0007669"/>
    <property type="project" value="InterPro"/>
</dbReference>
<dbReference type="InterPro" id="IPR001347">
    <property type="entry name" value="SIS_dom"/>
</dbReference>
<dbReference type="InterPro" id="IPR035472">
    <property type="entry name" value="RpiR-like_SIS"/>
</dbReference>
<comment type="caution">
    <text evidence="5">The sequence shown here is derived from an EMBL/GenBank/DDBJ whole genome shotgun (WGS) entry which is preliminary data.</text>
</comment>
<dbReference type="PANTHER" id="PTHR30514:SF18">
    <property type="entry name" value="RPIR-FAMILY TRANSCRIPTIONAL REGULATOR"/>
    <property type="match status" value="1"/>
</dbReference>
<sequence>MNVEKQESIKQKIIHLKDDLPRKQKDLCDYILKNFQSLGLVTIKELSTDACVGVSTVMRTIKALGYDNFNDFRKDIYDESMPSDSKWTLKKSLDETSEGVQTLAGVWEESVHLLNQSLSDELAYNFGLAVRQIIQADNINIIGTRPYKSAALYFEQLLGEFYPHIRQLSNDTETLFDKILQFDETDILVVFAFEPYTNIVINAVKETYNQNNKIILITDYDSSPVIPYATVVLKVAVSRNQFSIIPIIALIDSMIIDIGKESSPKSLDKLRKLEQKLMENDITYKS</sequence>
<proteinExistence type="predicted"/>
<gene>
    <name evidence="5" type="ORF">H9891_02240</name>
</gene>
<dbReference type="InterPro" id="IPR047640">
    <property type="entry name" value="RpiR-like"/>
</dbReference>
<keyword evidence="2" id="KW-0238">DNA-binding</keyword>
<dbReference type="Proteomes" id="UP000823989">
    <property type="component" value="Unassembled WGS sequence"/>
</dbReference>
<evidence type="ECO:0000313" key="5">
    <source>
        <dbReference type="EMBL" id="HIW11977.1"/>
    </source>
</evidence>
<dbReference type="InterPro" id="IPR046348">
    <property type="entry name" value="SIS_dom_sf"/>
</dbReference>
<feature type="domain" description="HTH rpiR-type" evidence="4">
    <location>
        <begin position="7"/>
        <end position="83"/>
    </location>
</feature>
<dbReference type="Pfam" id="PF01418">
    <property type="entry name" value="HTH_6"/>
    <property type="match status" value="1"/>
</dbReference>
<dbReference type="Pfam" id="PF01380">
    <property type="entry name" value="SIS"/>
    <property type="match status" value="1"/>
</dbReference>
<dbReference type="GO" id="GO:1901135">
    <property type="term" value="P:carbohydrate derivative metabolic process"/>
    <property type="evidence" value="ECO:0007669"/>
    <property type="project" value="InterPro"/>
</dbReference>
<dbReference type="Gene3D" id="1.10.10.10">
    <property type="entry name" value="Winged helix-like DNA-binding domain superfamily/Winged helix DNA-binding domain"/>
    <property type="match status" value="1"/>
</dbReference>
<evidence type="ECO:0000256" key="1">
    <source>
        <dbReference type="ARBA" id="ARBA00023015"/>
    </source>
</evidence>
<dbReference type="AlphaFoldDB" id="A0A9D1QF40"/>
<dbReference type="InterPro" id="IPR009057">
    <property type="entry name" value="Homeodomain-like_sf"/>
</dbReference>
<dbReference type="CDD" id="cd05013">
    <property type="entry name" value="SIS_RpiR"/>
    <property type="match status" value="1"/>
</dbReference>
<dbReference type="PROSITE" id="PS51071">
    <property type="entry name" value="HTH_RPIR"/>
    <property type="match status" value="1"/>
</dbReference>
<name>A0A9D1QF40_9STAP</name>
<dbReference type="SUPFAM" id="SSF46689">
    <property type="entry name" value="Homeodomain-like"/>
    <property type="match status" value="1"/>
</dbReference>
<dbReference type="EMBL" id="DXHR01000004">
    <property type="protein sequence ID" value="HIW11977.1"/>
    <property type="molecule type" value="Genomic_DNA"/>
</dbReference>